<gene>
    <name evidence="6" type="ORF">DN730_00445</name>
</gene>
<dbReference type="AlphaFoldDB" id="A0A370UCQ4"/>
<proteinExistence type="inferred from homology"/>
<evidence type="ECO:0000256" key="1">
    <source>
        <dbReference type="ARBA" id="ARBA00009986"/>
    </source>
</evidence>
<dbReference type="FunFam" id="3.40.605.10:FF:000026">
    <property type="entry name" value="Aldehyde dehydrogenase, putative"/>
    <property type="match status" value="1"/>
</dbReference>
<comment type="caution">
    <text evidence="6">The sequence shown here is derived from an EMBL/GenBank/DDBJ whole genome shotgun (WGS) entry which is preliminary data.</text>
</comment>
<sequence>MNTMDLFPEVKRFLENPKRLFIGGEWVDAAAGKAFPVENPATLETIASVADAQSEDVDRAVSAARHALEGDWGRVSPADRTRFMLRLADLIEEDAENLGQIISLENGKPYSNAKNGEVVITANIIRYFAGWPSKIEGSTIPVSPRTGERMLNYTVKEPVGVCALIVPWNFPLSMCAWKLGPALATGCTAVLKPAEQTPLSALRLAELVARAGIPRGVLNVLTGFGSGAGAPLAAHNDVDKIAFTGSTGVGRLIAQSAVGNMKKVSLELGGKSPNIILPDANIIKAAKGAADGIFYNQGQVCTAASRLYVHESVLDQTLEELRKHAAAHVVGPGLDARSTMGPLVSSAQFNIVKDYIDGAVSEGAELVCGGQKPSDLGEGHFMSPTVFLDKNEQARIAREEIFGPVVTVMSWSDVDELVHRANNTPFGLAAGLWTNDLNQAHTIAGRLKAGSVWINCWNVVDPASPFGGYKQSGWGREMGKNVIDAYTETKSVFVNLGE</sequence>
<dbReference type="InterPro" id="IPR016162">
    <property type="entry name" value="Ald_DH_N"/>
</dbReference>
<evidence type="ECO:0000256" key="4">
    <source>
        <dbReference type="RuleBase" id="RU003345"/>
    </source>
</evidence>
<feature type="active site" evidence="3">
    <location>
        <position position="267"/>
    </location>
</feature>
<keyword evidence="7" id="KW-1185">Reference proteome</keyword>
<dbReference type="Gene3D" id="3.40.605.10">
    <property type="entry name" value="Aldehyde Dehydrogenase, Chain A, domain 1"/>
    <property type="match status" value="1"/>
</dbReference>
<dbReference type="FunFam" id="3.40.309.10:FF:000012">
    <property type="entry name" value="Betaine aldehyde dehydrogenase"/>
    <property type="match status" value="1"/>
</dbReference>
<comment type="similarity">
    <text evidence="1 4">Belongs to the aldehyde dehydrogenase family.</text>
</comment>
<reference evidence="6 7" key="1">
    <citation type="submission" date="2018-06" db="EMBL/GenBank/DDBJ databases">
        <title>Marinomonas sp. YLB-05 draft genome sequence.</title>
        <authorList>
            <person name="Yu L."/>
            <person name="Tang X."/>
        </authorList>
    </citation>
    <scope>NUCLEOTIDE SEQUENCE [LARGE SCALE GENOMIC DNA]</scope>
    <source>
        <strain evidence="6 7">YLB-05</strain>
    </source>
</reference>
<feature type="domain" description="Aldehyde dehydrogenase" evidence="5">
    <location>
        <begin position="26"/>
        <end position="492"/>
    </location>
</feature>
<evidence type="ECO:0000256" key="2">
    <source>
        <dbReference type="ARBA" id="ARBA00023002"/>
    </source>
</evidence>
<dbReference type="FunFam" id="3.40.605.10:FF:000007">
    <property type="entry name" value="NAD/NADP-dependent betaine aldehyde dehydrogenase"/>
    <property type="match status" value="1"/>
</dbReference>
<dbReference type="InterPro" id="IPR015590">
    <property type="entry name" value="Aldehyde_DH_dom"/>
</dbReference>
<keyword evidence="2 4" id="KW-0560">Oxidoreductase</keyword>
<evidence type="ECO:0000313" key="6">
    <source>
        <dbReference type="EMBL" id="RDL45558.1"/>
    </source>
</evidence>
<dbReference type="Pfam" id="PF00171">
    <property type="entry name" value="Aldedh"/>
    <property type="match status" value="1"/>
</dbReference>
<dbReference type="InterPro" id="IPR029510">
    <property type="entry name" value="Ald_DH_CS_GLU"/>
</dbReference>
<organism evidence="6 7">
    <name type="scientific">Marinomonas piezotolerans</name>
    <dbReference type="NCBI Taxonomy" id="2213058"/>
    <lineage>
        <taxon>Bacteria</taxon>
        <taxon>Pseudomonadati</taxon>
        <taxon>Pseudomonadota</taxon>
        <taxon>Gammaproteobacteria</taxon>
        <taxon>Oceanospirillales</taxon>
        <taxon>Oceanospirillaceae</taxon>
        <taxon>Marinomonas</taxon>
    </lineage>
</organism>
<dbReference type="SUPFAM" id="SSF53720">
    <property type="entry name" value="ALDH-like"/>
    <property type="match status" value="1"/>
</dbReference>
<dbReference type="RefSeq" id="WP_115466148.1">
    <property type="nucleotide sequence ID" value="NZ_QKRA01000001.1"/>
</dbReference>
<dbReference type="InterPro" id="IPR016160">
    <property type="entry name" value="Ald_DH_CS_CYS"/>
</dbReference>
<protein>
    <submittedName>
        <fullName evidence="6">Betaine-aldehyde dehydrogenase</fullName>
    </submittedName>
</protein>
<dbReference type="Proteomes" id="UP000254326">
    <property type="component" value="Unassembled WGS sequence"/>
</dbReference>
<dbReference type="OrthoDB" id="9812625at2"/>
<name>A0A370UCQ4_9GAMM</name>
<dbReference type="InterPro" id="IPR016161">
    <property type="entry name" value="Ald_DH/histidinol_DH"/>
</dbReference>
<dbReference type="InterPro" id="IPR016163">
    <property type="entry name" value="Ald_DH_C"/>
</dbReference>
<evidence type="ECO:0000256" key="3">
    <source>
        <dbReference type="PROSITE-ProRule" id="PRU10007"/>
    </source>
</evidence>
<evidence type="ECO:0000259" key="5">
    <source>
        <dbReference type="Pfam" id="PF00171"/>
    </source>
</evidence>
<dbReference type="PROSITE" id="PS00070">
    <property type="entry name" value="ALDEHYDE_DEHYDR_CYS"/>
    <property type="match status" value="1"/>
</dbReference>
<evidence type="ECO:0000313" key="7">
    <source>
        <dbReference type="Proteomes" id="UP000254326"/>
    </source>
</evidence>
<dbReference type="GO" id="GO:0016620">
    <property type="term" value="F:oxidoreductase activity, acting on the aldehyde or oxo group of donors, NAD or NADP as acceptor"/>
    <property type="evidence" value="ECO:0007669"/>
    <property type="project" value="InterPro"/>
</dbReference>
<dbReference type="PANTHER" id="PTHR11699">
    <property type="entry name" value="ALDEHYDE DEHYDROGENASE-RELATED"/>
    <property type="match status" value="1"/>
</dbReference>
<accession>A0A370UCQ4</accession>
<dbReference type="EMBL" id="QKRA01000001">
    <property type="protein sequence ID" value="RDL45558.1"/>
    <property type="molecule type" value="Genomic_DNA"/>
</dbReference>
<dbReference type="PROSITE" id="PS00687">
    <property type="entry name" value="ALDEHYDE_DEHYDR_GLU"/>
    <property type="match status" value="1"/>
</dbReference>
<dbReference type="Gene3D" id="3.40.309.10">
    <property type="entry name" value="Aldehyde Dehydrogenase, Chain A, domain 2"/>
    <property type="match status" value="1"/>
</dbReference>